<feature type="compositionally biased region" description="Low complexity" evidence="1">
    <location>
        <begin position="329"/>
        <end position="354"/>
    </location>
</feature>
<feature type="compositionally biased region" description="Low complexity" evidence="1">
    <location>
        <begin position="286"/>
        <end position="300"/>
    </location>
</feature>
<reference evidence="2" key="1">
    <citation type="submission" date="2021-02" db="EMBL/GenBank/DDBJ databases">
        <authorList>
            <person name="Nieuwenhuis M."/>
            <person name="Van De Peppel L.J.J."/>
        </authorList>
    </citation>
    <scope>NUCLEOTIDE SEQUENCE</scope>
    <source>
        <strain evidence="2">D49</strain>
    </source>
</reference>
<feature type="region of interest" description="Disordered" evidence="1">
    <location>
        <begin position="52"/>
        <end position="77"/>
    </location>
</feature>
<organism evidence="2 3">
    <name type="scientific">Sphagnurus paluster</name>
    <dbReference type="NCBI Taxonomy" id="117069"/>
    <lineage>
        <taxon>Eukaryota</taxon>
        <taxon>Fungi</taxon>
        <taxon>Dikarya</taxon>
        <taxon>Basidiomycota</taxon>
        <taxon>Agaricomycotina</taxon>
        <taxon>Agaricomycetes</taxon>
        <taxon>Agaricomycetidae</taxon>
        <taxon>Agaricales</taxon>
        <taxon>Tricholomatineae</taxon>
        <taxon>Lyophyllaceae</taxon>
        <taxon>Sphagnurus</taxon>
    </lineage>
</organism>
<feature type="region of interest" description="Disordered" evidence="1">
    <location>
        <begin position="283"/>
        <end position="495"/>
    </location>
</feature>
<feature type="compositionally biased region" description="Basic and acidic residues" evidence="1">
    <location>
        <begin position="241"/>
        <end position="250"/>
    </location>
</feature>
<gene>
    <name evidence="2" type="ORF">H0H81_007548</name>
</gene>
<dbReference type="Proteomes" id="UP000717328">
    <property type="component" value="Unassembled WGS sequence"/>
</dbReference>
<name>A0A9P7KLN7_9AGAR</name>
<evidence type="ECO:0000256" key="1">
    <source>
        <dbReference type="SAM" id="MobiDB-lite"/>
    </source>
</evidence>
<dbReference type="OrthoDB" id="3269282at2759"/>
<accession>A0A9P7KLN7</accession>
<comment type="caution">
    <text evidence="2">The sequence shown here is derived from an EMBL/GenBank/DDBJ whole genome shotgun (WGS) entry which is preliminary data.</text>
</comment>
<feature type="compositionally biased region" description="Low complexity" evidence="1">
    <location>
        <begin position="91"/>
        <end position="103"/>
    </location>
</feature>
<feature type="region of interest" description="Disordered" evidence="1">
    <location>
        <begin position="241"/>
        <end position="271"/>
    </location>
</feature>
<sequence length="529" mass="56312">MSIQPSSIILPAYTEDVDTNGRVVRFDNECILIPERSKRPKLVKSYSLPLWKKRSSDSEGEGHSTVSRRRASPSTEDTHVLFKVPIPRFISRSPSRGRSTSTSPPSPKPLSPCLVNRSPSSSPLSPKALRRTSLPISTLSIPKDDAVTVPLRPCCVDCVPIMEESLREGEQWQEKFTRGARRRRSASLDNGDRFPRGHDPSLHTAGFVTSAIEVDATASSSAYRSSTFSITVDEVDKRRKSLEHTQEELSRFQSSPSSSSATPAFHTPTAPFSGVVGHNTFEKEASTSSTLSSLSISSDLSPHDIPPRRPKSSPIQEEDEDQLFPLPSPRRTPSNSPSPSANGSPSPSPNASTSCLAPAATSSKDSLTPEEGVIAKSLSRKTPESGLLQPSVLSAPSDRVRSTTSSGTITPPGEPSSRSRPVPISIPPPSAFSQSHSRTRSVPVNPPPSTSPNATSPIMASRRPQHHSPPVSSSPGAASSSSYVSPSSSPVMSAKVRRPSFSLPAIKDALKGAGVDVLKGVSAMGGPTM</sequence>
<feature type="compositionally biased region" description="Low complexity" evidence="1">
    <location>
        <begin position="468"/>
        <end position="494"/>
    </location>
</feature>
<feature type="compositionally biased region" description="Low complexity" evidence="1">
    <location>
        <begin position="402"/>
        <end position="423"/>
    </location>
</feature>
<feature type="region of interest" description="Disordered" evidence="1">
    <location>
        <begin position="175"/>
        <end position="202"/>
    </location>
</feature>
<evidence type="ECO:0000313" key="3">
    <source>
        <dbReference type="Proteomes" id="UP000717328"/>
    </source>
</evidence>
<proteinExistence type="predicted"/>
<protein>
    <submittedName>
        <fullName evidence="2">Uncharacterized protein</fullName>
    </submittedName>
</protein>
<dbReference type="AlphaFoldDB" id="A0A9P7KLN7"/>
<feature type="region of interest" description="Disordered" evidence="1">
    <location>
        <begin position="90"/>
        <end position="129"/>
    </location>
</feature>
<reference evidence="2" key="2">
    <citation type="submission" date="2021-10" db="EMBL/GenBank/DDBJ databases">
        <title>Phylogenomics reveals ancestral predisposition of the termite-cultivated fungus Termitomyces towards a domesticated lifestyle.</title>
        <authorList>
            <person name="Auxier B."/>
            <person name="Grum-Grzhimaylo A."/>
            <person name="Cardenas M.E."/>
            <person name="Lodge J.D."/>
            <person name="Laessoe T."/>
            <person name="Pedersen O."/>
            <person name="Smith M.E."/>
            <person name="Kuyper T.W."/>
            <person name="Franco-Molano E.A."/>
            <person name="Baroni T.J."/>
            <person name="Aanen D.K."/>
        </authorList>
    </citation>
    <scope>NUCLEOTIDE SEQUENCE</scope>
    <source>
        <strain evidence="2">D49</strain>
    </source>
</reference>
<dbReference type="EMBL" id="JABCKI010000201">
    <property type="protein sequence ID" value="KAG5651766.1"/>
    <property type="molecule type" value="Genomic_DNA"/>
</dbReference>
<keyword evidence="3" id="KW-1185">Reference proteome</keyword>
<feature type="compositionally biased region" description="Low complexity" evidence="1">
    <location>
        <begin position="251"/>
        <end position="271"/>
    </location>
</feature>
<feature type="compositionally biased region" description="Basic and acidic residues" evidence="1">
    <location>
        <begin position="190"/>
        <end position="201"/>
    </location>
</feature>
<evidence type="ECO:0000313" key="2">
    <source>
        <dbReference type="EMBL" id="KAG5651766.1"/>
    </source>
</evidence>